<keyword evidence="3" id="KW-1185">Reference proteome</keyword>
<evidence type="ECO:0008006" key="4">
    <source>
        <dbReference type="Google" id="ProtNLM"/>
    </source>
</evidence>
<reference evidence="2 3" key="1">
    <citation type="submission" date="2020-02" db="EMBL/GenBank/DDBJ databases">
        <authorList>
            <person name="Yang Z."/>
        </authorList>
    </citation>
    <scope>NUCLEOTIDE SEQUENCE [LARGE SCALE GENOMIC DNA]</scope>
    <source>
        <strain evidence="2 3">HX-7-9</strain>
    </source>
</reference>
<comment type="caution">
    <text evidence="2">The sequence shown here is derived from an EMBL/GenBank/DDBJ whole genome shotgun (WGS) entry which is preliminary data.</text>
</comment>
<accession>A0A6B2KM92</accession>
<evidence type="ECO:0000313" key="3">
    <source>
        <dbReference type="Proteomes" id="UP000482578"/>
    </source>
</evidence>
<dbReference type="EMBL" id="JAAGAA010000001">
    <property type="protein sequence ID" value="NDV11346.1"/>
    <property type="molecule type" value="Genomic_DNA"/>
</dbReference>
<evidence type="ECO:0000256" key="1">
    <source>
        <dbReference type="SAM" id="SignalP"/>
    </source>
</evidence>
<organism evidence="2 3">
    <name type="scientific">Crenobacter caeni</name>
    <dbReference type="NCBI Taxonomy" id="2705474"/>
    <lineage>
        <taxon>Bacteria</taxon>
        <taxon>Pseudomonadati</taxon>
        <taxon>Pseudomonadota</taxon>
        <taxon>Betaproteobacteria</taxon>
        <taxon>Neisseriales</taxon>
        <taxon>Neisseriaceae</taxon>
        <taxon>Crenobacter</taxon>
    </lineage>
</organism>
<sequence length="238" mass="25302">MNNQYIFRDIVGAARQPLLAVLVLLAAGCAQYRPPTAEDFGREWTVLSGQWAVQDGVLAGYCPPYEGDARACAGRAVEAALLNRARLPANYRLATTLTLERGYAATLGLTGGTSRQVGLTFHAGRQRLIVKRHAATFWRAPASFPLAIGYGQPLRVEVEVCNGYVQVRSDGRRIGGGQLDELAGGGRLQLGVVGAAHFAGLTVQALPGSECARDTVPTNPAGIPREQLPADFEFAPSS</sequence>
<dbReference type="Gene3D" id="2.60.120.560">
    <property type="entry name" value="Exo-inulinase, domain 1"/>
    <property type="match status" value="1"/>
</dbReference>
<feature type="signal peptide" evidence="1">
    <location>
        <begin position="1"/>
        <end position="32"/>
    </location>
</feature>
<gene>
    <name evidence="2" type="ORF">GZH52_00795</name>
</gene>
<name>A0A6B2KM92_9NEIS</name>
<feature type="chain" id="PRO_5025533379" description="DUF1080 domain-containing protein" evidence="1">
    <location>
        <begin position="33"/>
        <end position="238"/>
    </location>
</feature>
<dbReference type="RefSeq" id="WP_163314648.1">
    <property type="nucleotide sequence ID" value="NZ_JAAGAA010000001.1"/>
</dbReference>
<keyword evidence="1" id="KW-0732">Signal</keyword>
<evidence type="ECO:0000313" key="2">
    <source>
        <dbReference type="EMBL" id="NDV11346.1"/>
    </source>
</evidence>
<dbReference type="Proteomes" id="UP000482578">
    <property type="component" value="Unassembled WGS sequence"/>
</dbReference>
<proteinExistence type="predicted"/>
<dbReference type="AlphaFoldDB" id="A0A6B2KM92"/>
<protein>
    <recommendedName>
        <fullName evidence="4">DUF1080 domain-containing protein</fullName>
    </recommendedName>
</protein>